<dbReference type="Pfam" id="PF00753">
    <property type="entry name" value="Lactamase_B"/>
    <property type="match status" value="1"/>
</dbReference>
<proteinExistence type="predicted"/>
<dbReference type="SUPFAM" id="SSF56281">
    <property type="entry name" value="Metallo-hydrolase/oxidoreductase"/>
    <property type="match status" value="1"/>
</dbReference>
<feature type="domain" description="Metallo-beta-lactamase" evidence="1">
    <location>
        <begin position="23"/>
        <end position="67"/>
    </location>
</feature>
<feature type="non-terminal residue" evidence="2">
    <location>
        <position position="67"/>
    </location>
</feature>
<dbReference type="EMBL" id="BART01017458">
    <property type="protein sequence ID" value="GAG77956.1"/>
    <property type="molecule type" value="Genomic_DNA"/>
</dbReference>
<reference evidence="2" key="1">
    <citation type="journal article" date="2014" name="Front. Microbiol.">
        <title>High frequency of phylogenetically diverse reductive dehalogenase-homologous genes in deep subseafloor sedimentary metagenomes.</title>
        <authorList>
            <person name="Kawai M."/>
            <person name="Futagami T."/>
            <person name="Toyoda A."/>
            <person name="Takaki Y."/>
            <person name="Nishi S."/>
            <person name="Hori S."/>
            <person name="Arai W."/>
            <person name="Tsubouchi T."/>
            <person name="Morono Y."/>
            <person name="Uchiyama I."/>
            <person name="Ito T."/>
            <person name="Fujiyama A."/>
            <person name="Inagaki F."/>
            <person name="Takami H."/>
        </authorList>
    </citation>
    <scope>NUCLEOTIDE SEQUENCE</scope>
    <source>
        <strain evidence="2">Expedition CK06-06</strain>
    </source>
</reference>
<comment type="caution">
    <text evidence="2">The sequence shown here is derived from an EMBL/GenBank/DDBJ whole genome shotgun (WGS) entry which is preliminary data.</text>
</comment>
<dbReference type="InterPro" id="IPR001279">
    <property type="entry name" value="Metallo-B-lactamas"/>
</dbReference>
<gene>
    <name evidence="2" type="ORF">S01H4_33226</name>
</gene>
<name>X1C0S1_9ZZZZ</name>
<dbReference type="InterPro" id="IPR036866">
    <property type="entry name" value="RibonucZ/Hydroxyglut_hydro"/>
</dbReference>
<accession>X1C0S1</accession>
<evidence type="ECO:0000259" key="1">
    <source>
        <dbReference type="Pfam" id="PF00753"/>
    </source>
</evidence>
<evidence type="ECO:0000313" key="2">
    <source>
        <dbReference type="EMBL" id="GAG77956.1"/>
    </source>
</evidence>
<dbReference type="AlphaFoldDB" id="X1C0S1"/>
<protein>
    <recommendedName>
        <fullName evidence="1">Metallo-beta-lactamase domain-containing protein</fullName>
    </recommendedName>
</protein>
<organism evidence="2">
    <name type="scientific">marine sediment metagenome</name>
    <dbReference type="NCBI Taxonomy" id="412755"/>
    <lineage>
        <taxon>unclassified sequences</taxon>
        <taxon>metagenomes</taxon>
        <taxon>ecological metagenomes</taxon>
    </lineage>
</organism>
<sequence length="67" mass="7436">MTHIKIDEGLFLVIGGSFPRCNTLVAIDEEVVVVDPGCNVEDLRALLQQNDLTLRNIDTIILSHIHP</sequence>
<dbReference type="Gene3D" id="3.60.15.10">
    <property type="entry name" value="Ribonuclease Z/Hydroxyacylglutathione hydrolase-like"/>
    <property type="match status" value="1"/>
</dbReference>